<evidence type="ECO:0000313" key="2">
    <source>
        <dbReference type="Proteomes" id="UP000160611"/>
    </source>
</evidence>
<protein>
    <submittedName>
        <fullName evidence="1">ORF005R</fullName>
    </submittedName>
</protein>
<evidence type="ECO:0000313" key="1">
    <source>
        <dbReference type="EMBL" id="AMM72659.1"/>
    </source>
</evidence>
<reference evidence="1 2" key="2">
    <citation type="journal article" date="2016" name="Genome Announc.">
        <title>Complete Genome Sequence of a Giant Sea Perch Iridovirus in Kaohsiung, Taiwan.</title>
        <authorList>
            <person name="Wen C.M."/>
            <person name="Hong J.R."/>
        </authorList>
    </citation>
    <scope>NUCLEOTIDE SEQUENCE [LARGE SCALE GENOMIC DNA]</scope>
    <source>
        <strain evidence="1">GSIV-K1</strain>
    </source>
</reference>
<dbReference type="Proteomes" id="UP000160611">
    <property type="component" value="Segment"/>
</dbReference>
<reference evidence="1 2" key="1">
    <citation type="journal article" date="2016" name="Apoptosis">
        <title>GSIV serine/threonine kinase can induce apoptotic cell death via p53 and pro-apoptotic gene Bax upregulation in fish cells.</title>
        <authorList>
            <person name="Reshi L."/>
            <person name="Wu H.C."/>
            <person name="Wu J.L."/>
            <person name="Wang H.V."/>
            <person name="Hong J.R."/>
        </authorList>
    </citation>
    <scope>NUCLEOTIDE SEQUENCE [LARGE SCALE GENOMIC DNA]</scope>
    <source>
        <strain evidence="1">GSIV-K1</strain>
    </source>
</reference>
<proteinExistence type="predicted"/>
<name>A0A140GB20_GSIV</name>
<dbReference type="EMBL" id="KT804738">
    <property type="protein sequence ID" value="AMM72659.1"/>
    <property type="molecule type" value="Genomic_DNA"/>
</dbReference>
<sequence>MNTLDTLLPCLHALSISLRAQSRMFVSHLIAAIMSGISMHTSTRPSINSIRVCRSVNSVRNDMRSARSTLS</sequence>
<organism evidence="1 2">
    <name type="scientific">Giant seaperch iridovirus</name>
    <name type="common">GSIV</name>
    <dbReference type="NCBI Taxonomy" id="176655"/>
    <lineage>
        <taxon>Viruses</taxon>
        <taxon>Varidnaviria</taxon>
        <taxon>Bamfordvirae</taxon>
        <taxon>Nucleocytoviricota</taxon>
        <taxon>Megaviricetes</taxon>
        <taxon>Pimascovirales</taxon>
        <taxon>Pimascovirales incertae sedis</taxon>
        <taxon>Iridoviridae</taxon>
        <taxon>Alphairidovirinae</taxon>
        <taxon>Megalocytivirus</taxon>
        <taxon>Megalocytivirus pagrus1</taxon>
        <taxon>Infectious spleen and kidney necrosis virus</taxon>
    </lineage>
</organism>
<accession>A0A140GB20</accession>